<sequence>MAKEVFVPLCAESDVDIRTHGAEPFNNQPFFGKDEIHRDLVPANSPDRPDLDFLVESLEHADLLSSEQAVLALAAFLRVRLALSRRGGSSTAMPTSLTQRGLERAAAALISSGPGVGRRGKALLAGCLDLAFPRRVLDHYTSPVACALGDLAISAAPIRQGDPGGEVQVTLAAAVKARPVNAPEILQFAETMAKRGVGKGLYLALSTRQSRMELDEGVARAADRYQVTVEVYTDPQALVKAAVLWSSYPLEECLSRLPHLVTQRLTELHCDDAAHEQWSGLLSMDPGGKPEQALLPLFGA</sequence>
<gene>
    <name evidence="1" type="ORF">ADL15_22710</name>
</gene>
<organism evidence="1 2">
    <name type="scientific">Actinoplanes awajinensis subsp. mycoplanecinus</name>
    <dbReference type="NCBI Taxonomy" id="135947"/>
    <lineage>
        <taxon>Bacteria</taxon>
        <taxon>Bacillati</taxon>
        <taxon>Actinomycetota</taxon>
        <taxon>Actinomycetes</taxon>
        <taxon>Micromonosporales</taxon>
        <taxon>Micromonosporaceae</taxon>
        <taxon>Actinoplanes</taxon>
    </lineage>
</organism>
<keyword evidence="2" id="KW-1185">Reference proteome</keyword>
<proteinExistence type="predicted"/>
<evidence type="ECO:0000313" key="1">
    <source>
        <dbReference type="EMBL" id="KUL31264.1"/>
    </source>
</evidence>
<dbReference type="AlphaFoldDB" id="A0A101JQS4"/>
<reference evidence="1 2" key="1">
    <citation type="submission" date="2015-10" db="EMBL/GenBank/DDBJ databases">
        <authorList>
            <person name="Gilbert D.G."/>
        </authorList>
    </citation>
    <scope>NUCLEOTIDE SEQUENCE [LARGE SCALE GENOMIC DNA]</scope>
    <source>
        <strain evidence="1 2">NRRL B-16712</strain>
    </source>
</reference>
<evidence type="ECO:0008006" key="3">
    <source>
        <dbReference type="Google" id="ProtNLM"/>
    </source>
</evidence>
<name>A0A101JQS4_9ACTN</name>
<evidence type="ECO:0000313" key="2">
    <source>
        <dbReference type="Proteomes" id="UP000053244"/>
    </source>
</evidence>
<dbReference type="EMBL" id="LLZH01000223">
    <property type="protein sequence ID" value="KUL31264.1"/>
    <property type="molecule type" value="Genomic_DNA"/>
</dbReference>
<accession>A0A101JQS4</accession>
<dbReference type="Proteomes" id="UP000053244">
    <property type="component" value="Unassembled WGS sequence"/>
</dbReference>
<protein>
    <recommendedName>
        <fullName evidence="3">Restriction endonuclease, SacI family</fullName>
    </recommendedName>
</protein>
<comment type="caution">
    <text evidence="1">The sequence shown here is derived from an EMBL/GenBank/DDBJ whole genome shotgun (WGS) entry which is preliminary data.</text>
</comment>